<feature type="region of interest" description="Disordered" evidence="1">
    <location>
        <begin position="97"/>
        <end position="116"/>
    </location>
</feature>
<dbReference type="AlphaFoldDB" id="A0A059BD52"/>
<name>A0A059BD52_EUCGR</name>
<accession>A0A059BD52</accession>
<dbReference type="EMBL" id="KK198759">
    <property type="protein sequence ID" value="KCW63929.1"/>
    <property type="molecule type" value="Genomic_DNA"/>
</dbReference>
<proteinExistence type="predicted"/>
<sequence length="116" mass="12832">MFTYLSPFLLFLPNYPFPKKFPHKHQLASTLLHHLPSQPPLRLSSGLGLRLPVVATSDVVYIELRRPDSDQIRSLMATTKETCDCKTTSSVAGLARASSGHAPGWREPVATMDSLD</sequence>
<reference evidence="2" key="1">
    <citation type="submission" date="2013-07" db="EMBL/GenBank/DDBJ databases">
        <title>The genome of Eucalyptus grandis.</title>
        <authorList>
            <person name="Schmutz J."/>
            <person name="Hayes R."/>
            <person name="Myburg A."/>
            <person name="Tuskan G."/>
            <person name="Grattapaglia D."/>
            <person name="Rokhsar D.S."/>
        </authorList>
    </citation>
    <scope>NUCLEOTIDE SEQUENCE</scope>
    <source>
        <tissue evidence="2">Leaf extractions</tissue>
    </source>
</reference>
<protein>
    <submittedName>
        <fullName evidence="2">Uncharacterized protein</fullName>
    </submittedName>
</protein>
<dbReference type="Gramene" id="KCW63929">
    <property type="protein sequence ID" value="KCW63929"/>
    <property type="gene ID" value="EUGRSUZ_G01606"/>
</dbReference>
<evidence type="ECO:0000256" key="1">
    <source>
        <dbReference type="SAM" id="MobiDB-lite"/>
    </source>
</evidence>
<organism evidence="2">
    <name type="scientific">Eucalyptus grandis</name>
    <name type="common">Flooded gum</name>
    <dbReference type="NCBI Taxonomy" id="71139"/>
    <lineage>
        <taxon>Eukaryota</taxon>
        <taxon>Viridiplantae</taxon>
        <taxon>Streptophyta</taxon>
        <taxon>Embryophyta</taxon>
        <taxon>Tracheophyta</taxon>
        <taxon>Spermatophyta</taxon>
        <taxon>Magnoliopsida</taxon>
        <taxon>eudicotyledons</taxon>
        <taxon>Gunneridae</taxon>
        <taxon>Pentapetalae</taxon>
        <taxon>rosids</taxon>
        <taxon>malvids</taxon>
        <taxon>Myrtales</taxon>
        <taxon>Myrtaceae</taxon>
        <taxon>Myrtoideae</taxon>
        <taxon>Eucalypteae</taxon>
        <taxon>Eucalyptus</taxon>
    </lineage>
</organism>
<dbReference type="InParanoid" id="A0A059BD52"/>
<gene>
    <name evidence="2" type="ORF">EUGRSUZ_G01606</name>
</gene>
<evidence type="ECO:0000313" key="2">
    <source>
        <dbReference type="EMBL" id="KCW63929.1"/>
    </source>
</evidence>